<evidence type="ECO:0000256" key="2">
    <source>
        <dbReference type="ARBA" id="ARBA00022603"/>
    </source>
</evidence>
<gene>
    <name evidence="10" type="ORF">VB248_12820</name>
</gene>
<evidence type="ECO:0000256" key="1">
    <source>
        <dbReference type="ARBA" id="ARBA00010203"/>
    </source>
</evidence>
<keyword evidence="11" id="KW-1185">Reference proteome</keyword>
<sequence>MLHGDSSQIIREELLNEYKNKIQLIITSPPFPLNYKKKYGNFKGEEYKDWFANLAPLYSDLLTEDGSIVIEIGNSWEPHRPVQSVLHLESLLAFMKAANLNLIQEFICYNPSRLPSPANWVTVNRIRAVDSYTHVWWLSKSDFPKADNRKVLRPYSQGMLNLIKRQSYNTGKRPSGHSIGEKSFLKDNGGGIAHNLLEFEPIESKRINRLPNNITEFVRLNDNPELPSNVLSIANTNSSDYYSKKCRELEIKRHPATMQAGLIAFFTQFLTDENDLILDPFGGSNTTGYISEKLKRRWFSIEIMEEYIEQSIFRFQEPNFETNLIKLKNI</sequence>
<feature type="domain" description="DNA methylase N-4/N-6" evidence="9">
    <location>
        <begin position="22"/>
        <end position="311"/>
    </location>
</feature>
<dbReference type="GO" id="GO:0032259">
    <property type="term" value="P:methylation"/>
    <property type="evidence" value="ECO:0007669"/>
    <property type="project" value="UniProtKB-KW"/>
</dbReference>
<evidence type="ECO:0000256" key="3">
    <source>
        <dbReference type="ARBA" id="ARBA00022679"/>
    </source>
</evidence>
<dbReference type="InterPro" id="IPR001091">
    <property type="entry name" value="RM_Methyltransferase"/>
</dbReference>
<keyword evidence="4" id="KW-0949">S-adenosyl-L-methionine</keyword>
<evidence type="ECO:0000313" key="11">
    <source>
        <dbReference type="Proteomes" id="UP001302949"/>
    </source>
</evidence>
<dbReference type="RefSeq" id="WP_323297183.1">
    <property type="nucleotide sequence ID" value="NZ_JAYFUM010000014.1"/>
</dbReference>
<protein>
    <recommendedName>
        <fullName evidence="8">Methyltransferase</fullName>
        <ecNumber evidence="8">2.1.1.-</ecNumber>
    </recommendedName>
</protein>
<proteinExistence type="inferred from homology"/>
<evidence type="ECO:0000256" key="6">
    <source>
        <dbReference type="ARBA" id="ARBA00023125"/>
    </source>
</evidence>
<dbReference type="Proteomes" id="UP001302949">
    <property type="component" value="Unassembled WGS sequence"/>
</dbReference>
<keyword evidence="2 10" id="KW-0489">Methyltransferase</keyword>
<dbReference type="InterPro" id="IPR002941">
    <property type="entry name" value="DNA_methylase_N4/N6"/>
</dbReference>
<evidence type="ECO:0000256" key="7">
    <source>
        <dbReference type="ARBA" id="ARBA00049120"/>
    </source>
</evidence>
<keyword evidence="6" id="KW-0238">DNA-binding</keyword>
<dbReference type="EC" id="2.1.1.-" evidence="8"/>
<dbReference type="Gene3D" id="3.40.50.150">
    <property type="entry name" value="Vaccinia Virus protein VP39"/>
    <property type="match status" value="2"/>
</dbReference>
<comment type="catalytic activity">
    <reaction evidence="7">
        <text>a 2'-deoxycytidine in DNA + S-adenosyl-L-methionine = an N(4)-methyl-2'-deoxycytidine in DNA + S-adenosyl-L-homocysteine + H(+)</text>
        <dbReference type="Rhea" id="RHEA:16857"/>
        <dbReference type="Rhea" id="RHEA-COMP:11369"/>
        <dbReference type="Rhea" id="RHEA-COMP:13674"/>
        <dbReference type="ChEBI" id="CHEBI:15378"/>
        <dbReference type="ChEBI" id="CHEBI:57856"/>
        <dbReference type="ChEBI" id="CHEBI:59789"/>
        <dbReference type="ChEBI" id="CHEBI:85452"/>
        <dbReference type="ChEBI" id="CHEBI:137933"/>
        <dbReference type="EC" id="2.1.1.113"/>
    </reaction>
</comment>
<organism evidence="10 11">
    <name type="scientific">Arcicella rigui</name>
    <dbReference type="NCBI Taxonomy" id="797020"/>
    <lineage>
        <taxon>Bacteria</taxon>
        <taxon>Pseudomonadati</taxon>
        <taxon>Bacteroidota</taxon>
        <taxon>Cytophagia</taxon>
        <taxon>Cytophagales</taxon>
        <taxon>Flectobacillaceae</taxon>
        <taxon>Arcicella</taxon>
    </lineage>
</organism>
<keyword evidence="5" id="KW-0680">Restriction system</keyword>
<comment type="caution">
    <text evidence="10">The sequence shown here is derived from an EMBL/GenBank/DDBJ whole genome shotgun (WGS) entry which is preliminary data.</text>
</comment>
<dbReference type="SUPFAM" id="SSF53335">
    <property type="entry name" value="S-adenosyl-L-methionine-dependent methyltransferases"/>
    <property type="match status" value="1"/>
</dbReference>
<reference evidence="10 11" key="1">
    <citation type="submission" date="2023-12" db="EMBL/GenBank/DDBJ databases">
        <title>Novel species of the genus Arcicella isolated from rivers.</title>
        <authorList>
            <person name="Lu H."/>
        </authorList>
    </citation>
    <scope>NUCLEOTIDE SEQUENCE [LARGE SCALE GENOMIC DNA]</scope>
    <source>
        <strain evidence="10 11">KCTC 23307</strain>
    </source>
</reference>
<accession>A0ABU5QB00</accession>
<evidence type="ECO:0000256" key="5">
    <source>
        <dbReference type="ARBA" id="ARBA00022747"/>
    </source>
</evidence>
<dbReference type="EMBL" id="JAYFUM010000014">
    <property type="protein sequence ID" value="MEA5140026.1"/>
    <property type="molecule type" value="Genomic_DNA"/>
</dbReference>
<evidence type="ECO:0000313" key="10">
    <source>
        <dbReference type="EMBL" id="MEA5140026.1"/>
    </source>
</evidence>
<dbReference type="InterPro" id="IPR017985">
    <property type="entry name" value="MeTrfase_CN4_CS"/>
</dbReference>
<name>A0ABU5QB00_9BACT</name>
<keyword evidence="3 10" id="KW-0808">Transferase</keyword>
<dbReference type="GO" id="GO:0008168">
    <property type="term" value="F:methyltransferase activity"/>
    <property type="evidence" value="ECO:0007669"/>
    <property type="project" value="UniProtKB-KW"/>
</dbReference>
<evidence type="ECO:0000259" key="9">
    <source>
        <dbReference type="Pfam" id="PF01555"/>
    </source>
</evidence>
<dbReference type="Pfam" id="PF01555">
    <property type="entry name" value="N6_N4_Mtase"/>
    <property type="match status" value="1"/>
</dbReference>
<dbReference type="InterPro" id="IPR029063">
    <property type="entry name" value="SAM-dependent_MTases_sf"/>
</dbReference>
<comment type="similarity">
    <text evidence="1">Belongs to the N(4)/N(6)-methyltransferase family. N(4) subfamily.</text>
</comment>
<evidence type="ECO:0000256" key="8">
    <source>
        <dbReference type="RuleBase" id="RU362026"/>
    </source>
</evidence>
<evidence type="ECO:0000256" key="4">
    <source>
        <dbReference type="ARBA" id="ARBA00022691"/>
    </source>
</evidence>
<dbReference type="PROSITE" id="PS00093">
    <property type="entry name" value="N4_MTASE"/>
    <property type="match status" value="1"/>
</dbReference>
<dbReference type="PRINTS" id="PR00508">
    <property type="entry name" value="S21N4MTFRASE"/>
</dbReference>